<dbReference type="GO" id="GO:0005351">
    <property type="term" value="F:carbohydrate:proton symporter activity"/>
    <property type="evidence" value="ECO:0007669"/>
    <property type="project" value="TreeGrafter"/>
</dbReference>
<dbReference type="InterPro" id="IPR036259">
    <property type="entry name" value="MFS_trans_sf"/>
</dbReference>
<reference evidence="6 7" key="1">
    <citation type="submission" date="2014-04" db="EMBL/GenBank/DDBJ databases">
        <authorList>
            <consortium name="DOE Joint Genome Institute"/>
            <person name="Kuo A."/>
            <person name="Tarkka M."/>
            <person name="Buscot F."/>
            <person name="Kohler A."/>
            <person name="Nagy L.G."/>
            <person name="Floudas D."/>
            <person name="Copeland A."/>
            <person name="Barry K.W."/>
            <person name="Cichocki N."/>
            <person name="Veneault-Fourrey C."/>
            <person name="LaButti K."/>
            <person name="Lindquist E.A."/>
            <person name="Lipzen A."/>
            <person name="Lundell T."/>
            <person name="Morin E."/>
            <person name="Murat C."/>
            <person name="Sun H."/>
            <person name="Tunlid A."/>
            <person name="Henrissat B."/>
            <person name="Grigoriev I.V."/>
            <person name="Hibbett D.S."/>
            <person name="Martin F."/>
            <person name="Nordberg H.P."/>
            <person name="Cantor M.N."/>
            <person name="Hua S.X."/>
        </authorList>
    </citation>
    <scope>NUCLEOTIDE SEQUENCE [LARGE SCALE GENOMIC DNA]</scope>
    <source>
        <strain evidence="6 7">F 1598</strain>
    </source>
</reference>
<keyword evidence="3 5" id="KW-1133">Transmembrane helix</keyword>
<evidence type="ECO:0000256" key="1">
    <source>
        <dbReference type="ARBA" id="ARBA00004141"/>
    </source>
</evidence>
<dbReference type="PANTHER" id="PTHR48022:SF2">
    <property type="entry name" value="PLASTIDIC GLUCOSE TRANSPORTER 4"/>
    <property type="match status" value="1"/>
</dbReference>
<reference evidence="7" key="2">
    <citation type="submission" date="2015-01" db="EMBL/GenBank/DDBJ databases">
        <title>Evolutionary Origins and Diversification of the Mycorrhizal Mutualists.</title>
        <authorList>
            <consortium name="DOE Joint Genome Institute"/>
            <consortium name="Mycorrhizal Genomics Consortium"/>
            <person name="Kohler A."/>
            <person name="Kuo A."/>
            <person name="Nagy L.G."/>
            <person name="Floudas D."/>
            <person name="Copeland A."/>
            <person name="Barry K.W."/>
            <person name="Cichocki N."/>
            <person name="Veneault-Fourrey C."/>
            <person name="LaButti K."/>
            <person name="Lindquist E.A."/>
            <person name="Lipzen A."/>
            <person name="Lundell T."/>
            <person name="Morin E."/>
            <person name="Murat C."/>
            <person name="Riley R."/>
            <person name="Ohm R."/>
            <person name="Sun H."/>
            <person name="Tunlid A."/>
            <person name="Henrissat B."/>
            <person name="Grigoriev I.V."/>
            <person name="Hibbett D.S."/>
            <person name="Martin F."/>
        </authorList>
    </citation>
    <scope>NUCLEOTIDE SEQUENCE [LARGE SCALE GENOMIC DNA]</scope>
    <source>
        <strain evidence="7">F 1598</strain>
    </source>
</reference>
<dbReference type="AlphaFoldDB" id="A0A0C3BUH2"/>
<evidence type="ECO:0000256" key="2">
    <source>
        <dbReference type="ARBA" id="ARBA00022692"/>
    </source>
</evidence>
<keyword evidence="7" id="KW-1185">Reference proteome</keyword>
<protein>
    <recommendedName>
        <fullName evidence="8">Major facilitator superfamily (MFS) profile domain-containing protein</fullName>
    </recommendedName>
</protein>
<feature type="transmembrane region" description="Helical" evidence="5">
    <location>
        <begin position="95"/>
        <end position="116"/>
    </location>
</feature>
<comment type="subcellular location">
    <subcellularLocation>
        <location evidence="1">Membrane</location>
        <topology evidence="1">Multi-pass membrane protein</topology>
    </subcellularLocation>
</comment>
<accession>A0A0C3BUH2</accession>
<sequence>MLALLPFMPEFPRWLISKGRREDVIKSLQRLREKSTSAEIIAEEIEVLSHFDANASKGPWKDAFSQTNKLLQLRTCIAVLAIIVFNQQQGVSNPFLLGVIVNVVGLVCTAFTSVVVDGAGRSPILLTGGSLMAIFLFVLDAVGTIKHPKLSEKNLTVTSNILFGAFYGFSWAPVLNLVITTFVVSFTVPYLLNAPYADLGPKVGFIHDSLTVLSVFVTFFMIPEMKVRSLEEVDELFASGVSLRAFDRVERTNVAAIDWESKYQTSQRIGYTEDDLDKK</sequence>
<dbReference type="OrthoDB" id="6612291at2759"/>
<dbReference type="InterPro" id="IPR005828">
    <property type="entry name" value="MFS_sugar_transport-like"/>
</dbReference>
<dbReference type="PANTHER" id="PTHR48022">
    <property type="entry name" value="PLASTIDIC GLUCOSE TRANSPORTER 4"/>
    <property type="match status" value="1"/>
</dbReference>
<feature type="transmembrane region" description="Helical" evidence="5">
    <location>
        <begin position="122"/>
        <end position="145"/>
    </location>
</feature>
<keyword evidence="4 5" id="KW-0472">Membrane</keyword>
<evidence type="ECO:0000256" key="4">
    <source>
        <dbReference type="ARBA" id="ARBA00023136"/>
    </source>
</evidence>
<dbReference type="Gene3D" id="1.20.1250.20">
    <property type="entry name" value="MFS general substrate transporter like domains"/>
    <property type="match status" value="1"/>
</dbReference>
<dbReference type="Proteomes" id="UP000054166">
    <property type="component" value="Unassembled WGS sequence"/>
</dbReference>
<keyword evidence="2 5" id="KW-0812">Transmembrane</keyword>
<evidence type="ECO:0000313" key="6">
    <source>
        <dbReference type="EMBL" id="KIM90173.1"/>
    </source>
</evidence>
<dbReference type="HOGENOM" id="CLU_001265_30_1_1"/>
<evidence type="ECO:0008006" key="8">
    <source>
        <dbReference type="Google" id="ProtNLM"/>
    </source>
</evidence>
<dbReference type="SUPFAM" id="SSF103473">
    <property type="entry name" value="MFS general substrate transporter"/>
    <property type="match status" value="1"/>
</dbReference>
<name>A0A0C3BUH2_PILCF</name>
<feature type="transmembrane region" description="Helical" evidence="5">
    <location>
        <begin position="204"/>
        <end position="222"/>
    </location>
</feature>
<dbReference type="GO" id="GO:0016020">
    <property type="term" value="C:membrane"/>
    <property type="evidence" value="ECO:0007669"/>
    <property type="project" value="UniProtKB-SubCell"/>
</dbReference>
<evidence type="ECO:0000313" key="7">
    <source>
        <dbReference type="Proteomes" id="UP000054166"/>
    </source>
</evidence>
<gene>
    <name evidence="6" type="ORF">PILCRDRAFT_1534</name>
</gene>
<dbReference type="InterPro" id="IPR050360">
    <property type="entry name" value="MFS_Sugar_Transporters"/>
</dbReference>
<dbReference type="EMBL" id="KN832973">
    <property type="protein sequence ID" value="KIM90173.1"/>
    <property type="molecule type" value="Genomic_DNA"/>
</dbReference>
<dbReference type="STRING" id="765440.A0A0C3BUH2"/>
<evidence type="ECO:0000256" key="3">
    <source>
        <dbReference type="ARBA" id="ARBA00022989"/>
    </source>
</evidence>
<evidence type="ECO:0000256" key="5">
    <source>
        <dbReference type="SAM" id="Phobius"/>
    </source>
</evidence>
<proteinExistence type="predicted"/>
<dbReference type="InParanoid" id="A0A0C3BUH2"/>
<feature type="transmembrane region" description="Helical" evidence="5">
    <location>
        <begin position="166"/>
        <end position="192"/>
    </location>
</feature>
<organism evidence="6 7">
    <name type="scientific">Piloderma croceum (strain F 1598)</name>
    <dbReference type="NCBI Taxonomy" id="765440"/>
    <lineage>
        <taxon>Eukaryota</taxon>
        <taxon>Fungi</taxon>
        <taxon>Dikarya</taxon>
        <taxon>Basidiomycota</taxon>
        <taxon>Agaricomycotina</taxon>
        <taxon>Agaricomycetes</taxon>
        <taxon>Agaricomycetidae</taxon>
        <taxon>Atheliales</taxon>
        <taxon>Atheliaceae</taxon>
        <taxon>Piloderma</taxon>
    </lineage>
</organism>
<dbReference type="Pfam" id="PF00083">
    <property type="entry name" value="Sugar_tr"/>
    <property type="match status" value="2"/>
</dbReference>